<dbReference type="Proteomes" id="UP001057402">
    <property type="component" value="Chromosome 7"/>
</dbReference>
<protein>
    <submittedName>
        <fullName evidence="1">Uncharacterized protein</fullName>
    </submittedName>
</protein>
<evidence type="ECO:0000313" key="1">
    <source>
        <dbReference type="EMBL" id="KAI4343166.1"/>
    </source>
</evidence>
<organism evidence="1 2">
    <name type="scientific">Melastoma candidum</name>
    <dbReference type="NCBI Taxonomy" id="119954"/>
    <lineage>
        <taxon>Eukaryota</taxon>
        <taxon>Viridiplantae</taxon>
        <taxon>Streptophyta</taxon>
        <taxon>Embryophyta</taxon>
        <taxon>Tracheophyta</taxon>
        <taxon>Spermatophyta</taxon>
        <taxon>Magnoliopsida</taxon>
        <taxon>eudicotyledons</taxon>
        <taxon>Gunneridae</taxon>
        <taxon>Pentapetalae</taxon>
        <taxon>rosids</taxon>
        <taxon>malvids</taxon>
        <taxon>Myrtales</taxon>
        <taxon>Melastomataceae</taxon>
        <taxon>Melastomatoideae</taxon>
        <taxon>Melastomateae</taxon>
        <taxon>Melastoma</taxon>
    </lineage>
</organism>
<dbReference type="EMBL" id="CM042886">
    <property type="protein sequence ID" value="KAI4343166.1"/>
    <property type="molecule type" value="Genomic_DNA"/>
</dbReference>
<proteinExistence type="predicted"/>
<name>A0ACB9P4A1_9MYRT</name>
<accession>A0ACB9P4A1</accession>
<comment type="caution">
    <text evidence="1">The sequence shown here is derived from an EMBL/GenBank/DDBJ whole genome shotgun (WGS) entry which is preliminary data.</text>
</comment>
<sequence length="566" mass="63638">MGKTTNSNSSSSSWLSIVKRAFRSPVKDTTNNSNGNDKRNARRRYDHDHDDEEKKREKRRWLFRKPSPSPQPPPAPASDPAAKEGPLEVAPPHLNHVLASTERRHAIAVAAATAATAEAAMATAQAAMEIARLARSNPQPSPPSPFPKQQHGAALAIQTAFRGYLARRALRALKGLVRLQALVRGHNVRKQAKVTLQCMQALVRVQDRMRDQRARLSHEGVSRKSMFSESNNLWESSYLQDIRERRSTSRNTSCCTADFWDEKEQHLATKMMDEIKAVLQVREREKTLANAFSQQTWRSRRQPSAGDVKEMMEERTEWLDRWMAAKQWETESRASADKRDLIKTVEVDTSRPYTSYGSTPSKSYGRRSLHHYRQPPSPIPNHLSSPVHRPNPPVVHSPITPSPSKTRPVQVRSASPRSHRGDDQFYSAANTPCLSSAKFWTAQRHHANTVGPASTMIPNYMAATVSARARARTQSAPRQRPSTPERERGGHGAKKRLSYPEQQQHQEPMGYNNHHSNHASLRSPSFKSAYGAFGAEHRSSLSCYTESMAGGGEMSPCSTTDLRWFR</sequence>
<gene>
    <name evidence="1" type="ORF">MLD38_027701</name>
</gene>
<evidence type="ECO:0000313" key="2">
    <source>
        <dbReference type="Proteomes" id="UP001057402"/>
    </source>
</evidence>
<reference evidence="2" key="1">
    <citation type="journal article" date="2023" name="Front. Plant Sci.">
        <title>Chromosomal-level genome assembly of Melastoma candidum provides insights into trichome evolution.</title>
        <authorList>
            <person name="Zhong Y."/>
            <person name="Wu W."/>
            <person name="Sun C."/>
            <person name="Zou P."/>
            <person name="Liu Y."/>
            <person name="Dai S."/>
            <person name="Zhou R."/>
        </authorList>
    </citation>
    <scope>NUCLEOTIDE SEQUENCE [LARGE SCALE GENOMIC DNA]</scope>
</reference>
<keyword evidence="2" id="KW-1185">Reference proteome</keyword>